<dbReference type="AlphaFoldDB" id="A0A5E4MGS8"/>
<dbReference type="Proteomes" id="UP000325440">
    <property type="component" value="Unassembled WGS sequence"/>
</dbReference>
<keyword evidence="1" id="KW-0732">Signal</keyword>
<reference evidence="2 3" key="1">
    <citation type="submission" date="2019-08" db="EMBL/GenBank/DDBJ databases">
        <authorList>
            <person name="Alioto T."/>
            <person name="Alioto T."/>
            <person name="Gomez Garrido J."/>
        </authorList>
    </citation>
    <scope>NUCLEOTIDE SEQUENCE [LARGE SCALE GENOMIC DNA]</scope>
</reference>
<accession>A0A5E4MGS8</accession>
<feature type="signal peptide" evidence="1">
    <location>
        <begin position="1"/>
        <end position="22"/>
    </location>
</feature>
<evidence type="ECO:0000256" key="1">
    <source>
        <dbReference type="SAM" id="SignalP"/>
    </source>
</evidence>
<protein>
    <submittedName>
        <fullName evidence="2">Uncharacterized protein</fullName>
    </submittedName>
</protein>
<name>A0A5E4MGS8_9HEMI</name>
<evidence type="ECO:0000313" key="2">
    <source>
        <dbReference type="EMBL" id="VVC30643.1"/>
    </source>
</evidence>
<gene>
    <name evidence="2" type="ORF">CINCED_3A004002</name>
</gene>
<keyword evidence="3" id="KW-1185">Reference proteome</keyword>
<proteinExistence type="predicted"/>
<organism evidence="2 3">
    <name type="scientific">Cinara cedri</name>
    <dbReference type="NCBI Taxonomy" id="506608"/>
    <lineage>
        <taxon>Eukaryota</taxon>
        <taxon>Metazoa</taxon>
        <taxon>Ecdysozoa</taxon>
        <taxon>Arthropoda</taxon>
        <taxon>Hexapoda</taxon>
        <taxon>Insecta</taxon>
        <taxon>Pterygota</taxon>
        <taxon>Neoptera</taxon>
        <taxon>Paraneoptera</taxon>
        <taxon>Hemiptera</taxon>
        <taxon>Sternorrhyncha</taxon>
        <taxon>Aphidomorpha</taxon>
        <taxon>Aphidoidea</taxon>
        <taxon>Aphididae</taxon>
        <taxon>Lachninae</taxon>
        <taxon>Cinara</taxon>
    </lineage>
</organism>
<dbReference type="EMBL" id="CABPRJ010000529">
    <property type="protein sequence ID" value="VVC30643.1"/>
    <property type="molecule type" value="Genomic_DNA"/>
</dbReference>
<feature type="chain" id="PRO_5023147018" evidence="1">
    <location>
        <begin position="23"/>
        <end position="538"/>
    </location>
</feature>
<dbReference type="OrthoDB" id="6648361at2759"/>
<evidence type="ECO:0000313" key="3">
    <source>
        <dbReference type="Proteomes" id="UP000325440"/>
    </source>
</evidence>
<sequence length="538" mass="62158">MLTAITMKISIILSTLILMAECGYVRYENITSLRTHKVLTFVKICDIITMSKNVKLLDEINNGFVRKLKRTSAFNISPDLTLIEKLNDVQYNLIDLSKIVMDRSFAYILKNMYIHCKLALAEINDMIAKGTKSVTDLKLLKLRQDQKYCIFAHLYDYGHNIDLALEVMVYLKSFTETELLPIQKRLTRLIDNIVINMNESLGHISNESNISLKSPYIDHHKDQWDIIKDNVYYGSETFCSVPSPPLIGEDLLSMAEAKSDLFMQYVFVMEKCEVTFDQHHSEDFNNTRFSIPADILVIDTWECIDILKAKEYRYESYENEGPNGDLSRVLLSLENVAKTPENREAKVIRPDVDNRRNKMMYSLAELQSLSKKDSYFLNIMKYDNIAADVMLYVAMKEGYKLLKGVKYLINKGCVNGFENGDSIFEIENAKASVLLFKYYFNRFTNAMLQKRRISFKTLIVIRFVRLLTNISQCMDCSDVQSGIDEITKNYCKSITSEINEIQEPIAAVTANLQKLKNVYLHNPILNIRKLIYFVNDNS</sequence>